<dbReference type="GO" id="GO:0046872">
    <property type="term" value="F:metal ion binding"/>
    <property type="evidence" value="ECO:0007669"/>
    <property type="project" value="UniProtKB-KW"/>
</dbReference>
<feature type="binding site" description="covalent" evidence="8">
    <location>
        <position position="253"/>
    </location>
    <ligand>
        <name>heme c</name>
        <dbReference type="ChEBI" id="CHEBI:61717"/>
        <label>2</label>
    </ligand>
</feature>
<evidence type="ECO:0000256" key="3">
    <source>
        <dbReference type="ARBA" id="ARBA00022723"/>
    </source>
</evidence>
<dbReference type="PIRSF" id="PIRSF000294">
    <property type="entry name" value="Cytochrome-c_peroxidase"/>
    <property type="match status" value="1"/>
</dbReference>
<evidence type="ECO:0000256" key="6">
    <source>
        <dbReference type="ARBA" id="ARBA00023002"/>
    </source>
</evidence>
<dbReference type="AlphaFoldDB" id="A0A7G9RSH4"/>
<proteinExistence type="predicted"/>
<dbReference type="EMBL" id="CP060714">
    <property type="protein sequence ID" value="QNN58549.1"/>
    <property type="molecule type" value="Genomic_DNA"/>
</dbReference>
<keyword evidence="3 9" id="KW-0479">Metal-binding</keyword>
<dbReference type="Gene3D" id="1.10.760.10">
    <property type="entry name" value="Cytochrome c-like domain"/>
    <property type="match status" value="2"/>
</dbReference>
<feature type="region of interest" description="Disordered" evidence="10">
    <location>
        <begin position="33"/>
        <end position="69"/>
    </location>
</feature>
<dbReference type="InterPro" id="IPR023929">
    <property type="entry name" value="MbnH-like"/>
</dbReference>
<feature type="binding site" description="covalent" evidence="8">
    <location>
        <position position="100"/>
    </location>
    <ligand>
        <name>heme c</name>
        <dbReference type="ChEBI" id="CHEBI:61717"/>
        <label>1</label>
    </ligand>
</feature>
<keyword evidence="13" id="KW-1185">Reference proteome</keyword>
<evidence type="ECO:0000256" key="7">
    <source>
        <dbReference type="ARBA" id="ARBA00023004"/>
    </source>
</evidence>
<dbReference type="Proteomes" id="UP000515811">
    <property type="component" value="Chromosome"/>
</dbReference>
<reference evidence="12 13" key="1">
    <citation type="submission" date="2020-08" db="EMBL/GenBank/DDBJ databases">
        <title>Genome sequence of Diaphorobacter ruginosibacter DSM 27467T.</title>
        <authorList>
            <person name="Hyun D.-W."/>
            <person name="Bae J.-W."/>
        </authorList>
    </citation>
    <scope>NUCLEOTIDE SEQUENCE [LARGE SCALE GENOMIC DNA]</scope>
    <source>
        <strain evidence="12 13">DSM 27467</strain>
    </source>
</reference>
<gene>
    <name evidence="12" type="ORF">H9K76_06840</name>
</gene>
<dbReference type="GO" id="GO:0004130">
    <property type="term" value="F:cytochrome-c peroxidase activity"/>
    <property type="evidence" value="ECO:0007669"/>
    <property type="project" value="TreeGrafter"/>
</dbReference>
<evidence type="ECO:0000256" key="5">
    <source>
        <dbReference type="ARBA" id="ARBA00022764"/>
    </source>
</evidence>
<dbReference type="InterPro" id="IPR009056">
    <property type="entry name" value="Cyt_c-like_dom"/>
</dbReference>
<accession>A0A7G9RSH4</accession>
<dbReference type="RefSeq" id="WP_187599030.1">
    <property type="nucleotide sequence ID" value="NZ_CP060714.1"/>
</dbReference>
<feature type="domain" description="Cytochrome c" evidence="11">
    <location>
        <begin position="234"/>
        <end position="386"/>
    </location>
</feature>
<organism evidence="12 13">
    <name type="scientific">Diaphorobacter ruginosibacter</name>
    <dbReference type="NCBI Taxonomy" id="1715720"/>
    <lineage>
        <taxon>Bacteria</taxon>
        <taxon>Pseudomonadati</taxon>
        <taxon>Pseudomonadota</taxon>
        <taxon>Betaproteobacteria</taxon>
        <taxon>Burkholderiales</taxon>
        <taxon>Comamonadaceae</taxon>
        <taxon>Diaphorobacter</taxon>
    </lineage>
</organism>
<evidence type="ECO:0000256" key="8">
    <source>
        <dbReference type="PIRSR" id="PIRSR000294-1"/>
    </source>
</evidence>
<feature type="domain" description="Cytochrome c" evidence="11">
    <location>
        <begin position="75"/>
        <end position="212"/>
    </location>
</feature>
<dbReference type="InterPro" id="IPR036909">
    <property type="entry name" value="Cyt_c-like_dom_sf"/>
</dbReference>
<comment type="PTM">
    <text evidence="8">Binds 2 heme groups per subunit.</text>
</comment>
<feature type="binding site" description="covalent" evidence="8">
    <location>
        <position position="250"/>
    </location>
    <ligand>
        <name>heme c</name>
        <dbReference type="ChEBI" id="CHEBI:61717"/>
        <label>2</label>
    </ligand>
</feature>
<dbReference type="InterPro" id="IPR004852">
    <property type="entry name" value="Di-haem_cyt_c_peroxidsae"/>
</dbReference>
<name>A0A7G9RSH4_9BURK</name>
<dbReference type="InterPro" id="IPR051395">
    <property type="entry name" value="Cytochrome_c_Peroxidase/MauG"/>
</dbReference>
<evidence type="ECO:0000256" key="4">
    <source>
        <dbReference type="ARBA" id="ARBA00022729"/>
    </source>
</evidence>
<evidence type="ECO:0000259" key="11">
    <source>
        <dbReference type="PROSITE" id="PS51007"/>
    </source>
</evidence>
<evidence type="ECO:0000256" key="1">
    <source>
        <dbReference type="ARBA" id="ARBA00004418"/>
    </source>
</evidence>
<keyword evidence="7 9" id="KW-0408">Iron</keyword>
<dbReference type="GO" id="GO:0020037">
    <property type="term" value="F:heme binding"/>
    <property type="evidence" value="ECO:0007669"/>
    <property type="project" value="InterPro"/>
</dbReference>
<keyword evidence="4" id="KW-0732">Signal</keyword>
<keyword evidence="2 8" id="KW-0349">Heme</keyword>
<feature type="binding site" description="covalent" evidence="8">
    <location>
        <position position="97"/>
    </location>
    <ligand>
        <name>heme c</name>
        <dbReference type="ChEBI" id="CHEBI:61717"/>
        <label>1</label>
    </ligand>
</feature>
<sequence>MTENEQPKTKGRLFHRPLAFLCAALALQACGGGSGSSASKAPSGETPPGGVAWQWNLPAGFTPPPVPKDNPMSVAKVELGRALFHDVRLSGNATQSCASCHTQESAFTDNRSLSRGSTGEVHPRNAQPLANVAWNTTLTWANPNERTLEHQMLTPIFGTNPVELGVNEGNRASVLARFQSDAGYAQRFKAAFAGEADPVNWDNIVKAIAAFERSLVSADSRYDRSVAGKASLTAQETRGMKLFFGDQARCSQCHGSPNFNDQFSTAASLQADPSFHNTGLFNIGGTGAYPEPNRGVFEITGQAQDMGRFRAASLRNIELTAPYMHDGSIGTLEAVLDFYAAGGREVGNGLYAGDGRLNPYKDERISQIRLDATDKADLVAFLKTLTDTAFVTNPAFSAPASR</sequence>
<evidence type="ECO:0000256" key="10">
    <source>
        <dbReference type="SAM" id="MobiDB-lite"/>
    </source>
</evidence>
<keyword evidence="5" id="KW-0574">Periplasm</keyword>
<dbReference type="InterPro" id="IPR026259">
    <property type="entry name" value="MauG/Cytc_peroxidase"/>
</dbReference>
<evidence type="ECO:0000256" key="9">
    <source>
        <dbReference type="PIRSR" id="PIRSR000294-2"/>
    </source>
</evidence>
<dbReference type="PANTHER" id="PTHR30600:SF14">
    <property type="entry name" value="CYTOCHROME C PEROXIDASE"/>
    <property type="match status" value="1"/>
</dbReference>
<dbReference type="SUPFAM" id="SSF46626">
    <property type="entry name" value="Cytochrome c"/>
    <property type="match status" value="2"/>
</dbReference>
<evidence type="ECO:0000256" key="2">
    <source>
        <dbReference type="ARBA" id="ARBA00022617"/>
    </source>
</evidence>
<protein>
    <submittedName>
        <fullName evidence="12">Di-heme enzyme</fullName>
    </submittedName>
</protein>
<feature type="binding site" description="axial binding residue" evidence="9">
    <location>
        <position position="101"/>
    </location>
    <ligand>
        <name>heme c</name>
        <dbReference type="ChEBI" id="CHEBI:61717"/>
        <label>1</label>
    </ligand>
    <ligandPart>
        <name>Fe</name>
        <dbReference type="ChEBI" id="CHEBI:18248"/>
    </ligandPart>
</feature>
<evidence type="ECO:0000313" key="12">
    <source>
        <dbReference type="EMBL" id="QNN58549.1"/>
    </source>
</evidence>
<evidence type="ECO:0000313" key="13">
    <source>
        <dbReference type="Proteomes" id="UP000515811"/>
    </source>
</evidence>
<dbReference type="KEGG" id="drg:H9K76_06840"/>
<comment type="cofactor">
    <cofactor evidence="8">
        <name>heme</name>
        <dbReference type="ChEBI" id="CHEBI:30413"/>
    </cofactor>
    <text evidence="8">Binds 2 heme groups.</text>
</comment>
<dbReference type="GO" id="GO:0042597">
    <property type="term" value="C:periplasmic space"/>
    <property type="evidence" value="ECO:0007669"/>
    <property type="project" value="UniProtKB-SubCell"/>
</dbReference>
<feature type="binding site" description="axial binding residue" evidence="9">
    <location>
        <position position="254"/>
    </location>
    <ligand>
        <name>heme c</name>
        <dbReference type="ChEBI" id="CHEBI:61717"/>
        <label>2</label>
    </ligand>
    <ligandPart>
        <name>Fe</name>
        <dbReference type="ChEBI" id="CHEBI:18248"/>
    </ligandPart>
</feature>
<dbReference type="GO" id="GO:0009055">
    <property type="term" value="F:electron transfer activity"/>
    <property type="evidence" value="ECO:0007669"/>
    <property type="project" value="InterPro"/>
</dbReference>
<keyword evidence="6" id="KW-0560">Oxidoreductase</keyword>
<dbReference type="PROSITE" id="PS51007">
    <property type="entry name" value="CYTC"/>
    <property type="match status" value="2"/>
</dbReference>
<dbReference type="NCBIfam" id="TIGR04039">
    <property type="entry name" value="MXAN_0977_Heme2"/>
    <property type="match status" value="1"/>
</dbReference>
<comment type="subcellular location">
    <subcellularLocation>
        <location evidence="1">Periplasm</location>
    </subcellularLocation>
</comment>
<dbReference type="Pfam" id="PF03150">
    <property type="entry name" value="CCP_MauG"/>
    <property type="match status" value="1"/>
</dbReference>
<dbReference type="PANTHER" id="PTHR30600">
    <property type="entry name" value="CYTOCHROME C PEROXIDASE-RELATED"/>
    <property type="match status" value="1"/>
</dbReference>